<evidence type="ECO:0000313" key="4">
    <source>
        <dbReference type="Proteomes" id="UP000001887"/>
    </source>
</evidence>
<dbReference type="AlphaFoldDB" id="D2R1E7"/>
<dbReference type="KEGG" id="psl:Psta_0236"/>
<feature type="transmembrane region" description="Helical" evidence="1">
    <location>
        <begin position="65"/>
        <end position="90"/>
    </location>
</feature>
<sequence>MTIQFSCPHCANPMSVDDEFAGRTGPCKSCGQSITIPALGNTFGFQINAGPSPAKSSTPRKKSSLGLFLMLGGIAAVGALLIFGVGMAYLNARATTNRLIASNNLKQLVIAMHNYHDQYDAFPPAVVCDSEGKQLYSGTVLLLPFLQTPQGDLLASMFDLSRAWDDPANIGVSQIPLDLMIDPSAPRTTAAATNYFFVTPDYKRAIPAGMEAPGRVELGTGPEASLRLQDFTDGTSNCYLIVDAIIPNQSWAEPMPLLASELQNGFPPSPHPEFTLVAMADGSVQQIEHSTPAAQIYSAAVFNDGQ</sequence>
<dbReference type="Pfam" id="PF07596">
    <property type="entry name" value="SBP_bac_10"/>
    <property type="match status" value="1"/>
</dbReference>
<dbReference type="PANTHER" id="PTHR30093:SF2">
    <property type="entry name" value="TYPE II SECRETION SYSTEM PROTEIN H"/>
    <property type="match status" value="1"/>
</dbReference>
<dbReference type="EMBL" id="CP001848">
    <property type="protein sequence ID" value="ADB14932.1"/>
    <property type="molecule type" value="Genomic_DNA"/>
</dbReference>
<dbReference type="HOGENOM" id="CLU_041661_0_1_0"/>
<keyword evidence="1" id="KW-0812">Transmembrane</keyword>
<evidence type="ECO:0000256" key="1">
    <source>
        <dbReference type="SAM" id="Phobius"/>
    </source>
</evidence>
<keyword evidence="1" id="KW-1133">Transmembrane helix</keyword>
<name>D2R1E7_PIRSD</name>
<dbReference type="eggNOG" id="COG2165">
    <property type="taxonomic scope" value="Bacteria"/>
</dbReference>
<organism evidence="3 4">
    <name type="scientific">Pirellula staleyi (strain ATCC 27377 / DSM 6068 / ICPB 4128)</name>
    <name type="common">Pirella staleyi</name>
    <dbReference type="NCBI Taxonomy" id="530564"/>
    <lineage>
        <taxon>Bacteria</taxon>
        <taxon>Pseudomonadati</taxon>
        <taxon>Planctomycetota</taxon>
        <taxon>Planctomycetia</taxon>
        <taxon>Pirellulales</taxon>
        <taxon>Pirellulaceae</taxon>
        <taxon>Pirellula</taxon>
    </lineage>
</organism>
<dbReference type="OrthoDB" id="285651at2"/>
<reference evidence="3 4" key="1">
    <citation type="journal article" date="2009" name="Stand. Genomic Sci.">
        <title>Complete genome sequence of Pirellula staleyi type strain (ATCC 27377).</title>
        <authorList>
            <person name="Clum A."/>
            <person name="Tindall B.J."/>
            <person name="Sikorski J."/>
            <person name="Ivanova N."/>
            <person name="Mavrommatis K."/>
            <person name="Lucas S."/>
            <person name="Glavina del Rio T."/>
            <person name="Nolan M."/>
            <person name="Chen F."/>
            <person name="Tice H."/>
            <person name="Pitluck S."/>
            <person name="Cheng J.F."/>
            <person name="Chertkov O."/>
            <person name="Brettin T."/>
            <person name="Han C."/>
            <person name="Detter J.C."/>
            <person name="Kuske C."/>
            <person name="Bruce D."/>
            <person name="Goodwin L."/>
            <person name="Ovchinikova G."/>
            <person name="Pati A."/>
            <person name="Mikhailova N."/>
            <person name="Chen A."/>
            <person name="Palaniappan K."/>
            <person name="Land M."/>
            <person name="Hauser L."/>
            <person name="Chang Y.J."/>
            <person name="Jeffries C.D."/>
            <person name="Chain P."/>
            <person name="Rohde M."/>
            <person name="Goker M."/>
            <person name="Bristow J."/>
            <person name="Eisen J.A."/>
            <person name="Markowitz V."/>
            <person name="Hugenholtz P."/>
            <person name="Kyrpides N.C."/>
            <person name="Klenk H.P."/>
            <person name="Lapidus A."/>
        </authorList>
    </citation>
    <scope>NUCLEOTIDE SEQUENCE [LARGE SCALE GENOMIC DNA]</scope>
    <source>
        <strain evidence="4">ATCC 27377 / DSM 6068 / ICPB 4128</strain>
    </source>
</reference>
<feature type="domain" description="DUF1559" evidence="2">
    <location>
        <begin position="92"/>
        <end position="249"/>
    </location>
</feature>
<evidence type="ECO:0000259" key="2">
    <source>
        <dbReference type="Pfam" id="PF07596"/>
    </source>
</evidence>
<accession>D2R1E7</accession>
<dbReference type="InterPro" id="IPR011453">
    <property type="entry name" value="DUF1559"/>
</dbReference>
<dbReference type="Proteomes" id="UP000001887">
    <property type="component" value="Chromosome"/>
</dbReference>
<protein>
    <recommendedName>
        <fullName evidence="2">DUF1559 domain-containing protein</fullName>
    </recommendedName>
</protein>
<evidence type="ECO:0000313" key="3">
    <source>
        <dbReference type="EMBL" id="ADB14932.1"/>
    </source>
</evidence>
<keyword evidence="4" id="KW-1185">Reference proteome</keyword>
<proteinExistence type="predicted"/>
<dbReference type="PANTHER" id="PTHR30093">
    <property type="entry name" value="GENERAL SECRETION PATHWAY PROTEIN G"/>
    <property type="match status" value="1"/>
</dbReference>
<gene>
    <name evidence="3" type="ordered locus">Psta_0236</name>
</gene>
<keyword evidence="1" id="KW-0472">Membrane</keyword>